<gene>
    <name evidence="2" type="ORF">NSCI0253_LOCUS27837</name>
</gene>
<evidence type="ECO:0000313" key="2">
    <source>
        <dbReference type="EMBL" id="CAD8853486.1"/>
    </source>
</evidence>
<accession>A0A7S1AGS4</accession>
<evidence type="ECO:0000256" key="1">
    <source>
        <dbReference type="SAM" id="MobiDB-lite"/>
    </source>
</evidence>
<dbReference type="AlphaFoldDB" id="A0A7S1AGS4"/>
<sequence length="321" mass="34130">MDSHVQGLHIKSLNNSCLGDTSAFQENACQAAPFGNVQGFAGKKVPARSPKSVVVREGFQTQPAFQGAPIVSSGSGASPFGAGFLAPSGTNPLFITLAGSSRTKRTAVWVDEPFRDDSPATTAKKLSVYKLGVGVESGPSQKLSVTHSASRDFSVPVSTGHVDNLPEDLAEVEEELGADMSMSEVCRSGGQAAGGVEVSSVSGDDTEDDCDTKENEYPDGTVLPPRTCSTEPLSTAFEASKEQHDNQEHRAGVRWSLDASVSTDVSFDQGEAEEADISDEEFEDNTDFYSEGLADRLANRVQQGGDGFYDFVIFKDPMDEH</sequence>
<proteinExistence type="predicted"/>
<feature type="region of interest" description="Disordered" evidence="1">
    <location>
        <begin position="190"/>
        <end position="227"/>
    </location>
</feature>
<name>A0A7S1AGS4_NOCSC</name>
<organism evidence="2">
    <name type="scientific">Noctiluca scintillans</name>
    <name type="common">Sea sparkle</name>
    <name type="synonym">Red tide dinoflagellate</name>
    <dbReference type="NCBI Taxonomy" id="2966"/>
    <lineage>
        <taxon>Eukaryota</taxon>
        <taxon>Sar</taxon>
        <taxon>Alveolata</taxon>
        <taxon>Dinophyceae</taxon>
        <taxon>Noctilucales</taxon>
        <taxon>Noctilucaceae</taxon>
        <taxon>Noctiluca</taxon>
    </lineage>
</organism>
<protein>
    <submittedName>
        <fullName evidence="2">Uncharacterized protein</fullName>
    </submittedName>
</protein>
<reference evidence="2" key="1">
    <citation type="submission" date="2021-01" db="EMBL/GenBank/DDBJ databases">
        <authorList>
            <person name="Corre E."/>
            <person name="Pelletier E."/>
            <person name="Niang G."/>
            <person name="Scheremetjew M."/>
            <person name="Finn R."/>
            <person name="Kale V."/>
            <person name="Holt S."/>
            <person name="Cochrane G."/>
            <person name="Meng A."/>
            <person name="Brown T."/>
            <person name="Cohen L."/>
        </authorList>
    </citation>
    <scope>NUCLEOTIDE SEQUENCE</scope>
</reference>
<dbReference type="EMBL" id="HBFQ01039285">
    <property type="protein sequence ID" value="CAD8853486.1"/>
    <property type="molecule type" value="Transcribed_RNA"/>
</dbReference>